<gene>
    <name evidence="1" type="ORF">AMJ52_05540</name>
</gene>
<accession>A0A0S7YD43</accession>
<protein>
    <submittedName>
        <fullName evidence="1">Uncharacterized protein</fullName>
    </submittedName>
</protein>
<comment type="caution">
    <text evidence="1">The sequence shown here is derived from an EMBL/GenBank/DDBJ whole genome shotgun (WGS) entry which is preliminary data.</text>
</comment>
<organism evidence="1 2">
    <name type="scientific">candidate division TA06 bacterium DG_78</name>
    <dbReference type="NCBI Taxonomy" id="1703772"/>
    <lineage>
        <taxon>Bacteria</taxon>
        <taxon>Bacteria division TA06</taxon>
    </lineage>
</organism>
<reference evidence="1 2" key="1">
    <citation type="journal article" date="2015" name="Microbiome">
        <title>Genomic resolution of linkages in carbon, nitrogen, and sulfur cycling among widespread estuary sediment bacteria.</title>
        <authorList>
            <person name="Baker B.J."/>
            <person name="Lazar C.S."/>
            <person name="Teske A.P."/>
            <person name="Dick G.J."/>
        </authorList>
    </citation>
    <scope>NUCLEOTIDE SEQUENCE [LARGE SCALE GENOMIC DNA]</scope>
    <source>
        <strain evidence="1">DG_78</strain>
    </source>
</reference>
<dbReference type="AlphaFoldDB" id="A0A0S7YD43"/>
<name>A0A0S7YD43_UNCT6</name>
<evidence type="ECO:0000313" key="1">
    <source>
        <dbReference type="EMBL" id="KPJ72689.1"/>
    </source>
</evidence>
<sequence length="60" mass="6933">MLFHFYPLFFINTYNIAALTRNVVANMDAEVFFYFVLPAVQDSPFANLNITALYFDANES</sequence>
<dbReference type="EMBL" id="LJNI01000061">
    <property type="protein sequence ID" value="KPJ72689.1"/>
    <property type="molecule type" value="Genomic_DNA"/>
</dbReference>
<proteinExistence type="predicted"/>
<dbReference type="Proteomes" id="UP000051012">
    <property type="component" value="Unassembled WGS sequence"/>
</dbReference>
<evidence type="ECO:0000313" key="2">
    <source>
        <dbReference type="Proteomes" id="UP000051012"/>
    </source>
</evidence>